<proteinExistence type="inferred from homology"/>
<keyword evidence="8" id="KW-1185">Reference proteome</keyword>
<dbReference type="OrthoDB" id="338970at2759"/>
<evidence type="ECO:0000256" key="1">
    <source>
        <dbReference type="ARBA" id="ARBA00004123"/>
    </source>
</evidence>
<reference evidence="9 10" key="2">
    <citation type="submission" date="2025-04" db="UniProtKB">
        <authorList>
            <consortium name="RefSeq"/>
        </authorList>
    </citation>
    <scope>IDENTIFICATION</scope>
    <source>
        <tissue evidence="9 10">Whole body</tissue>
    </source>
</reference>
<dbReference type="GO" id="GO:0006606">
    <property type="term" value="P:protein import into nucleus"/>
    <property type="evidence" value="ECO:0007669"/>
    <property type="project" value="TreeGrafter"/>
</dbReference>
<evidence type="ECO:0000313" key="8">
    <source>
        <dbReference type="Proteomes" id="UP000694846"/>
    </source>
</evidence>
<evidence type="ECO:0000313" key="7">
    <source>
        <dbReference type="EMBL" id="MBY73861.1"/>
    </source>
</evidence>
<evidence type="ECO:0000313" key="11">
    <source>
        <dbReference type="RefSeq" id="XP_025419729.1"/>
    </source>
</evidence>
<dbReference type="GO" id="GO:0044611">
    <property type="term" value="C:nuclear pore inner ring"/>
    <property type="evidence" value="ECO:0007669"/>
    <property type="project" value="TreeGrafter"/>
</dbReference>
<dbReference type="RefSeq" id="XP_025419729.1">
    <property type="nucleotide sequence ID" value="XM_025563944.1"/>
</dbReference>
<feature type="domain" description="Nucleoporin Nup133/Nup155-like C-terminal" evidence="5">
    <location>
        <begin position="629"/>
        <end position="1275"/>
    </location>
</feature>
<dbReference type="InterPro" id="IPR042538">
    <property type="entry name" value="Nucleoporin_Nup155_C_3"/>
</dbReference>
<dbReference type="RefSeq" id="XP_025419727.1">
    <property type="nucleotide sequence ID" value="XM_025563942.1"/>
</dbReference>
<dbReference type="RefSeq" id="XP_025419726.1">
    <property type="nucleotide sequence ID" value="XM_025563941.1"/>
</dbReference>
<dbReference type="Gene3D" id="1.20.120.1880">
    <property type="entry name" value="Nucleoporin, helical C-terminal domain"/>
    <property type="match status" value="1"/>
</dbReference>
<evidence type="ECO:0000256" key="3">
    <source>
        <dbReference type="ARBA" id="ARBA00022448"/>
    </source>
</evidence>
<dbReference type="Gene3D" id="1.25.40.450">
    <property type="entry name" value="Nucleoporin, helical domain, N-terminal subdomain"/>
    <property type="match status" value="1"/>
</dbReference>
<evidence type="ECO:0000313" key="9">
    <source>
        <dbReference type="RefSeq" id="XP_025419726.1"/>
    </source>
</evidence>
<accession>A0A2S2Q8B6</accession>
<keyword evidence="4" id="KW-0539">Nucleus</keyword>
<protein>
    <submittedName>
        <fullName evidence="7 9 10">Nuclear pore complex protein</fullName>
    </submittedName>
</protein>
<organism evidence="7">
    <name type="scientific">Sipha flava</name>
    <name type="common">yellow sugarcane aphid</name>
    <dbReference type="NCBI Taxonomy" id="143950"/>
    <lineage>
        <taxon>Eukaryota</taxon>
        <taxon>Metazoa</taxon>
        <taxon>Ecdysozoa</taxon>
        <taxon>Arthropoda</taxon>
        <taxon>Hexapoda</taxon>
        <taxon>Insecta</taxon>
        <taxon>Pterygota</taxon>
        <taxon>Neoptera</taxon>
        <taxon>Paraneoptera</taxon>
        <taxon>Hemiptera</taxon>
        <taxon>Sternorrhyncha</taxon>
        <taxon>Aphidomorpha</taxon>
        <taxon>Aphidoidea</taxon>
        <taxon>Aphididae</taxon>
        <taxon>Sipha</taxon>
    </lineage>
</organism>
<dbReference type="GO" id="GO:0006405">
    <property type="term" value="P:RNA export from nucleus"/>
    <property type="evidence" value="ECO:0007669"/>
    <property type="project" value="TreeGrafter"/>
</dbReference>
<dbReference type="InterPro" id="IPR042533">
    <property type="entry name" value="Nucleoporin_Nup155_C_1"/>
</dbReference>
<evidence type="ECO:0000256" key="2">
    <source>
        <dbReference type="ARBA" id="ARBA00007373"/>
    </source>
</evidence>
<dbReference type="Proteomes" id="UP000694846">
    <property type="component" value="Unplaced"/>
</dbReference>
<sequence>MDSFMNVSRTMDNSTMSMVNQTISTKESLDLSGKMLDKFFAADDSFPTLIDKMHITNSGYSISGCTEYDYPKEGLGMSSIAPLKSRHKISLPGALLEQWNDSQNFHRKLGIFPEINRVWITIDQEFFLWDYSEGTDLSYFDGMNSTIFAVALVSPKPNVFQPHIKHLLVLATGLNIAILGVTFKKVTGIDGKTVEQLELTTDTIFEVPTEGVITSKIVGTNDGRIFLASEDGNLFEIDYWKDLGWFSIGNGRRCKKICHSAGTLSYILPSFLSYVINEPSTIVEIAVDNTRHILYTLTENSSIDLYDLGSNGKSTSRIISLSHSSLEHQVSKLLRTMEIAQMTILSSIKIIEETESSNIHLMVVSKSGFRLYFTTGVIISNNTRPYTLQLLHIRLPPGYNRVVGESKPSSVQHVMYNRGTIIMACDTDITNYRPMLWCITPDEYAFNPNFSERYFITDLDVCPLSLENIGPNLLIYNDPTSIQPPLIVRQQFENRQEYITIAPQGLEIFEMLRPYDTLCELFTISQGSETDAIKTYFKNFSDDQACVACLTIICDQSLKNIKVKEYATRAFFTHGGEPKLVTENLHSSLNDSSRVLQNTSFRPGNFTTFMNNQSNITNLPFESTSVHYSSKHNGLYLFVSRLLRPLWNIKAVNMETTDGKTYIVNTVSPDDCSFVASHLQTLHTFMNNYSKMLGSYTKATLDASKRTIVQDANQSETKSIECLKQLVVYSAEVFNLWKLLSEHQFYIIASKLSEQEHRVLENVTFKELILVHQEICQSLVQKLLDTYLNENSSVESISTKLRQVCPSIYHSEDAACAKASEMIKLAQSTINEDERKRILYQSLMVLKEVAPKFNLTSVCLQYTNCAYMEGVYQLCSEYAKKVDPKNLGGHYFVNNMVLDRDGPGYGAYMFRLDIYKEISASLDSLYSIMVKNPSVIIPNRPNLIPGILENSALTPEQASNLISELIKLCISCDDEIMHTVVYRWMIDKKLIRETIEMGHHSLEKFLLTQSKSDDSNNYIKDVLCRYYEYNGNYNEAAEVLASLAKRPESGLTLSDRLMYLGRAMACLRSKKLSTPALNATSLREVEDLLQVAEIQKMILDLLSSSQVVGKIDIIEKLNSNLFTLGELYSNFAEPHSLWEAQLAILQLSNHDDRELVNQIWENILLKVVEDCGDIGEHNKMTIALEKIKSLASSHPINSSTFDLEYVTTMLEYLNCNLGGDLESVYTTMLTIGAPIESLVAIYKKIYSTNDPRWQKTSELHVLEVIMSLARYYLQNVDLWPSGMQRRSIAVNLFDLLVICQNMLYSRFAHSPLIEGVIAIKNELDNIIKN</sequence>
<evidence type="ECO:0000259" key="6">
    <source>
        <dbReference type="Pfam" id="PF08801"/>
    </source>
</evidence>
<dbReference type="Pfam" id="PF08801">
    <property type="entry name" value="Nucleoporin_N"/>
    <property type="match status" value="1"/>
</dbReference>
<dbReference type="InterPro" id="IPR014908">
    <property type="entry name" value="Nucleoporin_Nup133/Nup155_N"/>
</dbReference>
<dbReference type="PANTHER" id="PTHR10350:SF6">
    <property type="entry name" value="NUCLEAR PORE COMPLEX PROTEIN NUP155"/>
    <property type="match status" value="1"/>
</dbReference>
<evidence type="ECO:0000256" key="4">
    <source>
        <dbReference type="ARBA" id="ARBA00023242"/>
    </source>
</evidence>
<comment type="similarity">
    <text evidence="2">Belongs to the non-repetitive/WGA-negative nucleoporin family.</text>
</comment>
<dbReference type="GO" id="GO:0000972">
    <property type="term" value="P:transcription-dependent tethering of RNA polymerase II gene DNA at nuclear periphery"/>
    <property type="evidence" value="ECO:0007669"/>
    <property type="project" value="TreeGrafter"/>
</dbReference>
<dbReference type="Gene3D" id="1.25.40.440">
    <property type="entry name" value="Nucleoporin, helical domain, central subdomain"/>
    <property type="match status" value="1"/>
</dbReference>
<dbReference type="InterPro" id="IPR007187">
    <property type="entry name" value="Nucleoporin_Nup133/Nup155_C"/>
</dbReference>
<evidence type="ECO:0000259" key="5">
    <source>
        <dbReference type="Pfam" id="PF03177"/>
    </source>
</evidence>
<dbReference type="Pfam" id="PF03177">
    <property type="entry name" value="Nucleoporin_C"/>
    <property type="match status" value="1"/>
</dbReference>
<gene>
    <name evidence="7" type="primary">NUP155</name>
    <name evidence="9 10 11" type="synonym">LOC112690047</name>
    <name evidence="7" type="ORF">g.4733</name>
</gene>
<comment type="subcellular location">
    <subcellularLocation>
        <location evidence="1">Nucleus</location>
    </subcellularLocation>
</comment>
<reference evidence="7" key="1">
    <citation type="submission" date="2018-04" db="EMBL/GenBank/DDBJ databases">
        <title>Transcriptome assembly of Sipha flava.</title>
        <authorList>
            <person name="Scully E.D."/>
            <person name="Geib S.M."/>
            <person name="Palmer N.A."/>
            <person name="Koch K."/>
            <person name="Bradshaw J."/>
            <person name="Heng-Moss T."/>
            <person name="Sarath G."/>
        </authorList>
    </citation>
    <scope>NUCLEOTIDE SEQUENCE</scope>
</reference>
<dbReference type="PANTHER" id="PTHR10350">
    <property type="entry name" value="NUCLEAR PORE COMPLEX PROTEIN NUP155"/>
    <property type="match status" value="1"/>
</dbReference>
<dbReference type="EMBL" id="GGMS01004658">
    <property type="protein sequence ID" value="MBY73861.1"/>
    <property type="molecule type" value="Transcribed_RNA"/>
</dbReference>
<keyword evidence="3" id="KW-0813">Transport</keyword>
<dbReference type="InterPro" id="IPR042537">
    <property type="entry name" value="Nucleoporin_Nup155_C_2"/>
</dbReference>
<dbReference type="GO" id="GO:0017056">
    <property type="term" value="F:structural constituent of nuclear pore"/>
    <property type="evidence" value="ECO:0007669"/>
    <property type="project" value="InterPro"/>
</dbReference>
<dbReference type="Gene3D" id="1.20.58.1780">
    <property type="match status" value="1"/>
</dbReference>
<evidence type="ECO:0000313" key="10">
    <source>
        <dbReference type="RefSeq" id="XP_025419727.1"/>
    </source>
</evidence>
<name>A0A2S2Q8B6_9HEMI</name>
<dbReference type="InterPro" id="IPR004870">
    <property type="entry name" value="Nucleoporin_Nup155"/>
</dbReference>
<feature type="domain" description="Nucleoporin Nup133/Nup155-like N-terminal" evidence="6">
    <location>
        <begin position="88"/>
        <end position="411"/>
    </location>
</feature>
<dbReference type="GO" id="GO:0036228">
    <property type="term" value="P:protein localization to nuclear inner membrane"/>
    <property type="evidence" value="ECO:0007669"/>
    <property type="project" value="TreeGrafter"/>
</dbReference>